<sequence length="100" mass="10000">MRMFIAALLGAAASLPALACATPLFPDPAEAGAAVPAVEAPSALAGYRPHREQQAPSWQALNREVAEPSGGTAKSRGPAHSGVADAKADGHGSHHGEAAK</sequence>
<reference evidence="3 4" key="1">
    <citation type="submission" date="2017-08" db="EMBL/GenBank/DDBJ databases">
        <title>Identification and genetic characteristics of simultaneous BTEX- and naphthalene-degrading Paraburkholderia sp. BN5 isolated from petroleum-contaminated soil.</title>
        <authorList>
            <person name="Lee Y."/>
            <person name="Jeon C.O."/>
        </authorList>
    </citation>
    <scope>NUCLEOTIDE SEQUENCE [LARGE SCALE GENOMIC DNA]</scope>
    <source>
        <strain evidence="3 4">BN5</strain>
    </source>
</reference>
<gene>
    <name evidence="3" type="ORF">CJU94_32120</name>
</gene>
<organism evidence="3 4">
    <name type="scientific">Paraburkholderia aromaticivorans</name>
    <dbReference type="NCBI Taxonomy" id="2026199"/>
    <lineage>
        <taxon>Bacteria</taxon>
        <taxon>Pseudomonadati</taxon>
        <taxon>Pseudomonadota</taxon>
        <taxon>Betaproteobacteria</taxon>
        <taxon>Burkholderiales</taxon>
        <taxon>Burkholderiaceae</taxon>
        <taxon>Paraburkholderia</taxon>
    </lineage>
</organism>
<evidence type="ECO:0000256" key="2">
    <source>
        <dbReference type="SAM" id="SignalP"/>
    </source>
</evidence>
<keyword evidence="2" id="KW-0732">Signal</keyword>
<dbReference type="AlphaFoldDB" id="A0A248VUI8"/>
<dbReference type="KEGG" id="parb:CJU94_32120"/>
<dbReference type="Proteomes" id="UP000215158">
    <property type="component" value="Chromosome 2"/>
</dbReference>
<feature type="compositionally biased region" description="Basic and acidic residues" evidence="1">
    <location>
        <begin position="86"/>
        <end position="100"/>
    </location>
</feature>
<protein>
    <recommendedName>
        <fullName evidence="5">Lipoprotein</fullName>
    </recommendedName>
</protein>
<name>A0A248VUI8_9BURK</name>
<dbReference type="RefSeq" id="WP_095422553.1">
    <property type="nucleotide sequence ID" value="NZ_CP022990.1"/>
</dbReference>
<evidence type="ECO:0000313" key="3">
    <source>
        <dbReference type="EMBL" id="ASW02694.1"/>
    </source>
</evidence>
<feature type="chain" id="PRO_5012896706" description="Lipoprotein" evidence="2">
    <location>
        <begin position="20"/>
        <end position="100"/>
    </location>
</feature>
<dbReference type="OrthoDB" id="9115143at2"/>
<feature type="signal peptide" evidence="2">
    <location>
        <begin position="1"/>
        <end position="19"/>
    </location>
</feature>
<accession>A0A248VUI8</accession>
<evidence type="ECO:0000313" key="4">
    <source>
        <dbReference type="Proteomes" id="UP000215158"/>
    </source>
</evidence>
<evidence type="ECO:0008006" key="5">
    <source>
        <dbReference type="Google" id="ProtNLM"/>
    </source>
</evidence>
<dbReference type="EMBL" id="CP022990">
    <property type="protein sequence ID" value="ASW02694.1"/>
    <property type="molecule type" value="Genomic_DNA"/>
</dbReference>
<proteinExistence type="predicted"/>
<keyword evidence="4" id="KW-1185">Reference proteome</keyword>
<evidence type="ECO:0000256" key="1">
    <source>
        <dbReference type="SAM" id="MobiDB-lite"/>
    </source>
</evidence>
<feature type="region of interest" description="Disordered" evidence="1">
    <location>
        <begin position="48"/>
        <end position="100"/>
    </location>
</feature>